<comment type="caution">
    <text evidence="3">The sequence shown here is derived from an EMBL/GenBank/DDBJ whole genome shotgun (WGS) entry which is preliminary data.</text>
</comment>
<name>A0A2N5Y2P9_9GAMM</name>
<feature type="region of interest" description="Disordered" evidence="1">
    <location>
        <begin position="44"/>
        <end position="66"/>
    </location>
</feature>
<sequence length="66" mass="7592">MKAFYSPAELNQKERTRQEINAHVDAFLRNGGEISVISVQRRETPVRHGTPWNGHEDPSYLINQTT</sequence>
<evidence type="ECO:0000313" key="3">
    <source>
        <dbReference type="EMBL" id="PLW82648.1"/>
    </source>
</evidence>
<dbReference type="Proteomes" id="UP000234845">
    <property type="component" value="Unassembled WGS sequence"/>
</dbReference>
<reference evidence="4" key="1">
    <citation type="submission" date="2017-11" db="EMBL/GenBank/DDBJ databases">
        <title>The draft genome sequence of Chromatocurvus sp. F02.</title>
        <authorList>
            <person name="Du Z.-J."/>
            <person name="Chang Y.-Q."/>
        </authorList>
    </citation>
    <scope>NUCLEOTIDE SEQUENCE [LARGE SCALE GENOMIC DNA]</scope>
    <source>
        <strain evidence="4">F02</strain>
    </source>
</reference>
<gene>
    <name evidence="3" type="ORF">CWI75_08670</name>
</gene>
<evidence type="ECO:0000313" key="4">
    <source>
        <dbReference type="Proteomes" id="UP000234845"/>
    </source>
</evidence>
<organism evidence="3 4">
    <name type="scientific">Kineobactrum sediminis</name>
    <dbReference type="NCBI Taxonomy" id="1905677"/>
    <lineage>
        <taxon>Bacteria</taxon>
        <taxon>Pseudomonadati</taxon>
        <taxon>Pseudomonadota</taxon>
        <taxon>Gammaproteobacteria</taxon>
        <taxon>Cellvibrionales</taxon>
        <taxon>Halieaceae</taxon>
        <taxon>Kineobactrum</taxon>
    </lineage>
</organism>
<dbReference type="Pfam" id="PF20661">
    <property type="entry name" value="SutA-RBD"/>
    <property type="match status" value="1"/>
</dbReference>
<keyword evidence="4" id="KW-1185">Reference proteome</keyword>
<accession>A0A2N5Y2P9</accession>
<dbReference type="AlphaFoldDB" id="A0A2N5Y2P9"/>
<dbReference type="RefSeq" id="WP_101521116.1">
    <property type="nucleotide sequence ID" value="NZ_PKLZ01000007.1"/>
</dbReference>
<dbReference type="EMBL" id="PKLZ01000007">
    <property type="protein sequence ID" value="PLW82648.1"/>
    <property type="molecule type" value="Genomic_DNA"/>
</dbReference>
<evidence type="ECO:0000256" key="1">
    <source>
        <dbReference type="SAM" id="MobiDB-lite"/>
    </source>
</evidence>
<evidence type="ECO:0000259" key="2">
    <source>
        <dbReference type="Pfam" id="PF20661"/>
    </source>
</evidence>
<protein>
    <recommendedName>
        <fullName evidence="2">Transcriptional regulator SutA RNAP-binding domain-containing protein</fullName>
    </recommendedName>
</protein>
<feature type="domain" description="Transcriptional regulator SutA RNAP-binding" evidence="2">
    <location>
        <begin position="12"/>
        <end position="37"/>
    </location>
</feature>
<proteinExistence type="predicted"/>
<dbReference type="InterPro" id="IPR049191">
    <property type="entry name" value="SutA_RBD"/>
</dbReference>